<dbReference type="OMA" id="EYAGAIC"/>
<reference evidence="4 5" key="1">
    <citation type="journal article" date="2011" name="Proc. Natl. Acad. Sci. U.S.A.">
        <title>Evolutionary erosion of yeast sex chromosomes by mating-type switching accidents.</title>
        <authorList>
            <person name="Gordon J.L."/>
            <person name="Armisen D."/>
            <person name="Proux-Wera E."/>
            <person name="Oheigeartaigh S.S."/>
            <person name="Byrne K.P."/>
            <person name="Wolfe K.H."/>
        </authorList>
    </citation>
    <scope>NUCLEOTIDE SEQUENCE [LARGE SCALE GENOMIC DNA]</scope>
    <source>
        <strain evidence="5">ATCC 24235 / CBS 4417 / NBRC 1672 / NRRL Y-8282 / UCD 70-5</strain>
    </source>
</reference>
<accession>G8BVQ8</accession>
<evidence type="ECO:0000313" key="4">
    <source>
        <dbReference type="EMBL" id="CCE63986.1"/>
    </source>
</evidence>
<dbReference type="EMBL" id="HE612862">
    <property type="protein sequence ID" value="CCE63986.1"/>
    <property type="molecule type" value="Genomic_DNA"/>
</dbReference>
<keyword evidence="1" id="KW-0808">Transferase</keyword>
<dbReference type="RefSeq" id="XP_003686420.1">
    <property type="nucleotide sequence ID" value="XM_003686372.1"/>
</dbReference>
<evidence type="ECO:0000313" key="5">
    <source>
        <dbReference type="Proteomes" id="UP000005666"/>
    </source>
</evidence>
<dbReference type="OrthoDB" id="47374at2759"/>
<dbReference type="AlphaFoldDB" id="G8BVQ8"/>
<evidence type="ECO:0000256" key="1">
    <source>
        <dbReference type="ARBA" id="ARBA00022679"/>
    </source>
</evidence>
<dbReference type="CDD" id="cd04301">
    <property type="entry name" value="NAT_SF"/>
    <property type="match status" value="1"/>
</dbReference>
<dbReference type="KEGG" id="tpf:TPHA_0G01490"/>
<keyword evidence="2" id="KW-0012">Acyltransferase</keyword>
<evidence type="ECO:0000259" key="3">
    <source>
        <dbReference type="PROSITE" id="PS51186"/>
    </source>
</evidence>
<evidence type="ECO:0000256" key="2">
    <source>
        <dbReference type="ARBA" id="ARBA00023315"/>
    </source>
</evidence>
<dbReference type="InterPro" id="IPR000182">
    <property type="entry name" value="GNAT_dom"/>
</dbReference>
<protein>
    <recommendedName>
        <fullName evidence="3">N-acetyltransferase domain-containing protein</fullName>
    </recommendedName>
</protein>
<dbReference type="HOGENOM" id="CLU_013985_5_3_1"/>
<gene>
    <name evidence="4" type="primary">TPHA0G01490</name>
    <name evidence="4" type="ordered locus">TPHA_0G01490</name>
</gene>
<dbReference type="STRING" id="1071381.G8BVQ8"/>
<organism evidence="4 5">
    <name type="scientific">Tetrapisispora phaffii (strain ATCC 24235 / CBS 4417 / NBRC 1672 / NRRL Y-8282 / UCD 70-5)</name>
    <name type="common">Yeast</name>
    <name type="synonym">Fabospora phaffii</name>
    <dbReference type="NCBI Taxonomy" id="1071381"/>
    <lineage>
        <taxon>Eukaryota</taxon>
        <taxon>Fungi</taxon>
        <taxon>Dikarya</taxon>
        <taxon>Ascomycota</taxon>
        <taxon>Saccharomycotina</taxon>
        <taxon>Saccharomycetes</taxon>
        <taxon>Saccharomycetales</taxon>
        <taxon>Saccharomycetaceae</taxon>
        <taxon>Tetrapisispora</taxon>
    </lineage>
</organism>
<dbReference type="InterPro" id="IPR016181">
    <property type="entry name" value="Acyl_CoA_acyltransferase"/>
</dbReference>
<dbReference type="SUPFAM" id="SSF55729">
    <property type="entry name" value="Acyl-CoA N-acyltransferases (Nat)"/>
    <property type="match status" value="1"/>
</dbReference>
<dbReference type="GO" id="GO:0031415">
    <property type="term" value="C:NatA complex"/>
    <property type="evidence" value="ECO:0007669"/>
    <property type="project" value="TreeGrafter"/>
</dbReference>
<dbReference type="Proteomes" id="UP000005666">
    <property type="component" value="Chromosome 7"/>
</dbReference>
<dbReference type="PROSITE" id="PS51186">
    <property type="entry name" value="GNAT"/>
    <property type="match status" value="1"/>
</dbReference>
<proteinExistence type="predicted"/>
<name>G8BVQ8_TETPH</name>
<dbReference type="Pfam" id="PF00583">
    <property type="entry name" value="Acetyltransf_1"/>
    <property type="match status" value="1"/>
</dbReference>
<dbReference type="PANTHER" id="PTHR42919">
    <property type="entry name" value="N-ALPHA-ACETYLTRANSFERASE"/>
    <property type="match status" value="1"/>
</dbReference>
<dbReference type="PANTHER" id="PTHR42919:SF8">
    <property type="entry name" value="N-ALPHA-ACETYLTRANSFERASE 50"/>
    <property type="match status" value="1"/>
</dbReference>
<dbReference type="GO" id="GO:0016747">
    <property type="term" value="F:acyltransferase activity, transferring groups other than amino-acyl groups"/>
    <property type="evidence" value="ECO:0007669"/>
    <property type="project" value="InterPro"/>
</dbReference>
<dbReference type="Gene3D" id="3.40.630.30">
    <property type="match status" value="1"/>
</dbReference>
<dbReference type="GeneID" id="11535903"/>
<dbReference type="GO" id="GO:0007064">
    <property type="term" value="P:mitotic sister chromatid cohesion"/>
    <property type="evidence" value="ECO:0007669"/>
    <property type="project" value="TreeGrafter"/>
</dbReference>
<dbReference type="eggNOG" id="KOG3138">
    <property type="taxonomic scope" value="Eukaryota"/>
</dbReference>
<feature type="domain" description="N-acetyltransferase" evidence="3">
    <location>
        <begin position="13"/>
        <end position="170"/>
    </location>
</feature>
<dbReference type="InterPro" id="IPR051556">
    <property type="entry name" value="N-term/lysine_N-AcTrnsfr"/>
</dbReference>
<keyword evidence="5" id="KW-1185">Reference proteome</keyword>
<sequence length="170" mass="19595">MSSLKCNTLVSMLKLGTVNEKNLGVLEVLVKHTLPITYPTSFYKEICTSESKVFFSKITYFRDMPVGAIKARLIPNKKNSILSSGIYIELIVVLKNYRKKGIASTMLMFIEEQAKKHYQHDIYVHVSINNIHAIEWYTKQGFKLDSTPLKNYYQDLDESSKDAYVMKKVI</sequence>